<evidence type="ECO:0000313" key="3">
    <source>
        <dbReference type="Proteomes" id="UP000198788"/>
    </source>
</evidence>
<proteinExistence type="predicted"/>
<evidence type="ECO:0000313" key="2">
    <source>
        <dbReference type="EMBL" id="SFS70791.1"/>
    </source>
</evidence>
<protein>
    <submittedName>
        <fullName evidence="2">Uncharacterized protein</fullName>
    </submittedName>
</protein>
<name>A0A1I6S1E9_9CAUL</name>
<dbReference type="AlphaFoldDB" id="A0A1I6S1E9"/>
<feature type="region of interest" description="Disordered" evidence="1">
    <location>
        <begin position="88"/>
        <end position="113"/>
    </location>
</feature>
<dbReference type="Proteomes" id="UP000198788">
    <property type="component" value="Unassembled WGS sequence"/>
</dbReference>
<dbReference type="RefSeq" id="WP_177221850.1">
    <property type="nucleotide sequence ID" value="NZ_FOZV01000004.1"/>
</dbReference>
<sequence>MDKAQVIASVAGDLHASEKALDEAIVRATTLVQSMVGGRAALKVSPVVGADAQAKALEAIAALGAARQAMVTCHEELAKDHRRMGYGVYAHGDSKTPETTRPPTTGEHRLRAV</sequence>
<keyword evidence="3" id="KW-1185">Reference proteome</keyword>
<accession>A0A1I6S1E9</accession>
<organism evidence="2 3">
    <name type="scientific">Brevundimonas viscosa</name>
    <dbReference type="NCBI Taxonomy" id="871741"/>
    <lineage>
        <taxon>Bacteria</taxon>
        <taxon>Pseudomonadati</taxon>
        <taxon>Pseudomonadota</taxon>
        <taxon>Alphaproteobacteria</taxon>
        <taxon>Caulobacterales</taxon>
        <taxon>Caulobacteraceae</taxon>
        <taxon>Brevundimonas</taxon>
    </lineage>
</organism>
<evidence type="ECO:0000256" key="1">
    <source>
        <dbReference type="SAM" id="MobiDB-lite"/>
    </source>
</evidence>
<gene>
    <name evidence="2" type="ORF">SAMN05192570_2090</name>
</gene>
<dbReference type="STRING" id="871741.SAMN05192570_2090"/>
<dbReference type="EMBL" id="FOZV01000004">
    <property type="protein sequence ID" value="SFS70791.1"/>
    <property type="molecule type" value="Genomic_DNA"/>
</dbReference>
<reference evidence="3" key="1">
    <citation type="submission" date="2016-10" db="EMBL/GenBank/DDBJ databases">
        <authorList>
            <person name="Varghese N."/>
            <person name="Submissions S."/>
        </authorList>
    </citation>
    <scope>NUCLEOTIDE SEQUENCE [LARGE SCALE GENOMIC DNA]</scope>
    <source>
        <strain evidence="3">CGMCC 1.10683</strain>
    </source>
</reference>